<comment type="caution">
    <text evidence="6">Lacks conserved residue(s) required for the propagation of feature annotation.</text>
</comment>
<name>A0A8J2KVA4_9HEXA</name>
<feature type="active site" evidence="6">
    <location>
        <position position="145"/>
    </location>
</feature>
<sequence length="245" mass="27653">MASNIALVLLSIFALSINAGPIESPQDSNIFLNDMRFVDSEDRSAIESERARWTNGIVPYYISTSFTSQERAVLEKGLQMISSSTCITFRPATTSDQQSYTYVSIVRGSKNSGCYSYVGRVKRGKQELNIEPDSYCMQPGPVAHEMLHAIGLHHEMSRPDRDDYIVILEENMQSGVISNWKKEPNSLTYGTKYDYMSIMHYGSRAGSKNGKPVMVNKERKEVRMGQLEKLSDSDIVKIKSMYKCN</sequence>
<feature type="domain" description="Peptidase M12A" evidence="8">
    <location>
        <begin position="44"/>
        <end position="245"/>
    </location>
</feature>
<dbReference type="InterPro" id="IPR001506">
    <property type="entry name" value="Peptidase_M12A"/>
</dbReference>
<keyword evidence="5 6" id="KW-0482">Metalloprotease</keyword>
<feature type="disulfide bond" evidence="6">
    <location>
        <begin position="114"/>
        <end position="136"/>
    </location>
</feature>
<dbReference type="GO" id="GO:0004222">
    <property type="term" value="F:metalloendopeptidase activity"/>
    <property type="evidence" value="ECO:0007669"/>
    <property type="project" value="UniProtKB-UniRule"/>
</dbReference>
<dbReference type="InterPro" id="IPR006026">
    <property type="entry name" value="Peptidase_Metallo"/>
</dbReference>
<dbReference type="Pfam" id="PF01400">
    <property type="entry name" value="Astacin"/>
    <property type="match status" value="1"/>
</dbReference>
<feature type="binding site" evidence="6">
    <location>
        <position position="154"/>
    </location>
    <ligand>
        <name>Zn(2+)</name>
        <dbReference type="ChEBI" id="CHEBI:29105"/>
        <note>catalytic</note>
    </ligand>
</feature>
<keyword evidence="4 6" id="KW-0862">Zinc</keyword>
<keyword evidence="10" id="KW-1185">Reference proteome</keyword>
<evidence type="ECO:0000259" key="8">
    <source>
        <dbReference type="PROSITE" id="PS51864"/>
    </source>
</evidence>
<feature type="binding site" evidence="6">
    <location>
        <position position="144"/>
    </location>
    <ligand>
        <name>Zn(2+)</name>
        <dbReference type="ChEBI" id="CHEBI:29105"/>
        <note>catalytic</note>
    </ligand>
</feature>
<dbReference type="SMART" id="SM00235">
    <property type="entry name" value="ZnMc"/>
    <property type="match status" value="1"/>
</dbReference>
<keyword evidence="3 6" id="KW-0378">Hydrolase</keyword>
<dbReference type="OrthoDB" id="291007at2759"/>
<evidence type="ECO:0000256" key="5">
    <source>
        <dbReference type="ARBA" id="ARBA00023049"/>
    </source>
</evidence>
<dbReference type="Proteomes" id="UP000708208">
    <property type="component" value="Unassembled WGS sequence"/>
</dbReference>
<evidence type="ECO:0000256" key="6">
    <source>
        <dbReference type="PROSITE-ProRule" id="PRU01211"/>
    </source>
</evidence>
<dbReference type="PANTHER" id="PTHR10127">
    <property type="entry name" value="DISCOIDIN, CUB, EGF, LAMININ , AND ZINC METALLOPROTEASE DOMAIN CONTAINING"/>
    <property type="match status" value="1"/>
</dbReference>
<dbReference type="PROSITE" id="PS51864">
    <property type="entry name" value="ASTACIN"/>
    <property type="match status" value="1"/>
</dbReference>
<evidence type="ECO:0000313" key="10">
    <source>
        <dbReference type="Proteomes" id="UP000708208"/>
    </source>
</evidence>
<accession>A0A8J2KVA4</accession>
<dbReference type="PANTHER" id="PTHR10127:SF780">
    <property type="entry name" value="METALLOENDOPEPTIDASE"/>
    <property type="match status" value="1"/>
</dbReference>
<organism evidence="9 10">
    <name type="scientific">Allacma fusca</name>
    <dbReference type="NCBI Taxonomy" id="39272"/>
    <lineage>
        <taxon>Eukaryota</taxon>
        <taxon>Metazoa</taxon>
        <taxon>Ecdysozoa</taxon>
        <taxon>Arthropoda</taxon>
        <taxon>Hexapoda</taxon>
        <taxon>Collembola</taxon>
        <taxon>Symphypleona</taxon>
        <taxon>Sminthuridae</taxon>
        <taxon>Allacma</taxon>
    </lineage>
</organism>
<comment type="cofactor">
    <cofactor evidence="6">
        <name>Zn(2+)</name>
        <dbReference type="ChEBI" id="CHEBI:29105"/>
    </cofactor>
    <text evidence="6">Binds 1 zinc ion per subunit.</text>
</comment>
<dbReference type="EMBL" id="CAJVCH010229634">
    <property type="protein sequence ID" value="CAG7732356.1"/>
    <property type="molecule type" value="Genomic_DNA"/>
</dbReference>
<evidence type="ECO:0000256" key="3">
    <source>
        <dbReference type="ARBA" id="ARBA00022801"/>
    </source>
</evidence>
<protein>
    <recommendedName>
        <fullName evidence="8">Peptidase M12A domain-containing protein</fullName>
    </recommendedName>
</protein>
<dbReference type="AlphaFoldDB" id="A0A8J2KVA4"/>
<feature type="binding site" evidence="6">
    <location>
        <position position="148"/>
    </location>
    <ligand>
        <name>Zn(2+)</name>
        <dbReference type="ChEBI" id="CHEBI:29105"/>
        <note>catalytic</note>
    </ligand>
</feature>
<feature type="chain" id="PRO_5035170718" description="Peptidase M12A domain-containing protein" evidence="7">
    <location>
        <begin position="20"/>
        <end position="245"/>
    </location>
</feature>
<keyword evidence="1 6" id="KW-0645">Protease</keyword>
<proteinExistence type="predicted"/>
<keyword evidence="7" id="KW-0732">Signal</keyword>
<evidence type="ECO:0000256" key="7">
    <source>
        <dbReference type="SAM" id="SignalP"/>
    </source>
</evidence>
<feature type="signal peptide" evidence="7">
    <location>
        <begin position="1"/>
        <end position="19"/>
    </location>
</feature>
<dbReference type="CDD" id="cd04280">
    <property type="entry name" value="ZnMc_astacin_like"/>
    <property type="match status" value="1"/>
</dbReference>
<reference evidence="9" key="1">
    <citation type="submission" date="2021-06" db="EMBL/GenBank/DDBJ databases">
        <authorList>
            <person name="Hodson N. C."/>
            <person name="Mongue J. A."/>
            <person name="Jaron S. K."/>
        </authorList>
    </citation>
    <scope>NUCLEOTIDE SEQUENCE</scope>
</reference>
<dbReference type="InterPro" id="IPR034035">
    <property type="entry name" value="Astacin-like_dom"/>
</dbReference>
<dbReference type="GO" id="GO:0008270">
    <property type="term" value="F:zinc ion binding"/>
    <property type="evidence" value="ECO:0007669"/>
    <property type="project" value="UniProtKB-UniRule"/>
</dbReference>
<dbReference type="GO" id="GO:0006508">
    <property type="term" value="P:proteolysis"/>
    <property type="evidence" value="ECO:0007669"/>
    <property type="project" value="UniProtKB-KW"/>
</dbReference>
<evidence type="ECO:0000256" key="4">
    <source>
        <dbReference type="ARBA" id="ARBA00022833"/>
    </source>
</evidence>
<keyword evidence="6" id="KW-1015">Disulfide bond</keyword>
<gene>
    <name evidence="9" type="ORF">AFUS01_LOCUS20877</name>
</gene>
<comment type="caution">
    <text evidence="9">The sequence shown here is derived from an EMBL/GenBank/DDBJ whole genome shotgun (WGS) entry which is preliminary data.</text>
</comment>
<evidence type="ECO:0000256" key="2">
    <source>
        <dbReference type="ARBA" id="ARBA00022723"/>
    </source>
</evidence>
<keyword evidence="2 6" id="KW-0479">Metal-binding</keyword>
<evidence type="ECO:0000313" key="9">
    <source>
        <dbReference type="EMBL" id="CAG7732356.1"/>
    </source>
</evidence>
<evidence type="ECO:0000256" key="1">
    <source>
        <dbReference type="ARBA" id="ARBA00022670"/>
    </source>
</evidence>